<evidence type="ECO:0000313" key="3">
    <source>
        <dbReference type="Proteomes" id="UP000026915"/>
    </source>
</evidence>
<gene>
    <name evidence="2" type="ORF">TCM_029430</name>
</gene>
<dbReference type="PANTHER" id="PTHR36063">
    <property type="entry name" value="ARABIDOPSIS THALIANA GENOMIC DNA, CHROMOSOME 5, P1 CLONE:MOK16"/>
    <property type="match status" value="1"/>
</dbReference>
<reference evidence="2 3" key="1">
    <citation type="journal article" date="2013" name="Genome Biol.">
        <title>The genome sequence of the most widely cultivated cacao type and its use to identify candidate genes regulating pod color.</title>
        <authorList>
            <person name="Motamayor J.C."/>
            <person name="Mockaitis K."/>
            <person name="Schmutz J."/>
            <person name="Haiminen N."/>
            <person name="Iii D.L."/>
            <person name="Cornejo O."/>
            <person name="Findley S.D."/>
            <person name="Zheng P."/>
            <person name="Utro F."/>
            <person name="Royaert S."/>
            <person name="Saski C."/>
            <person name="Jenkins J."/>
            <person name="Podicheti R."/>
            <person name="Zhao M."/>
            <person name="Scheffler B.E."/>
            <person name="Stack J.C."/>
            <person name="Feltus F.A."/>
            <person name="Mustiga G.M."/>
            <person name="Amores F."/>
            <person name="Phillips W."/>
            <person name="Marelli J.P."/>
            <person name="May G.D."/>
            <person name="Shapiro H."/>
            <person name="Ma J."/>
            <person name="Bustamante C.D."/>
            <person name="Schnell R.J."/>
            <person name="Main D."/>
            <person name="Gilbert D."/>
            <person name="Parida L."/>
            <person name="Kuhn D.N."/>
        </authorList>
    </citation>
    <scope>NUCLEOTIDE SEQUENCE [LARGE SCALE GENOMIC DNA]</scope>
    <source>
        <strain evidence="3">cv. Matina 1-6</strain>
    </source>
</reference>
<dbReference type="HOGENOM" id="CLU_197030_0_0_1"/>
<dbReference type="eggNOG" id="ENOG502SX6T">
    <property type="taxonomic scope" value="Eukaryota"/>
</dbReference>
<feature type="transmembrane region" description="Helical" evidence="1">
    <location>
        <begin position="48"/>
        <end position="65"/>
    </location>
</feature>
<keyword evidence="1" id="KW-0472">Membrane</keyword>
<dbReference type="Gramene" id="EOY27634">
    <property type="protein sequence ID" value="EOY27634"/>
    <property type="gene ID" value="TCM_029430"/>
</dbReference>
<keyword evidence="3" id="KW-1185">Reference proteome</keyword>
<evidence type="ECO:0000313" key="2">
    <source>
        <dbReference type="EMBL" id="EOY27634.1"/>
    </source>
</evidence>
<evidence type="ECO:0000256" key="1">
    <source>
        <dbReference type="SAM" id="Phobius"/>
    </source>
</evidence>
<name>A0A061GKM8_THECC</name>
<keyword evidence="1" id="KW-1133">Transmembrane helix</keyword>
<dbReference type="EMBL" id="CM001884">
    <property type="protein sequence ID" value="EOY27634.1"/>
    <property type="molecule type" value="Genomic_DNA"/>
</dbReference>
<dbReference type="OMA" id="FLMHGRY"/>
<dbReference type="InParanoid" id="A0A061GKM8"/>
<keyword evidence="1" id="KW-0812">Transmembrane</keyword>
<dbReference type="PANTHER" id="PTHR36063:SF3">
    <property type="entry name" value="PROTEIN, PUTATIVE-RELATED"/>
    <property type="match status" value="1"/>
</dbReference>
<proteinExistence type="predicted"/>
<accession>A0A061GKM8</accession>
<organism evidence="2 3">
    <name type="scientific">Theobroma cacao</name>
    <name type="common">Cacao</name>
    <name type="synonym">Cocoa</name>
    <dbReference type="NCBI Taxonomy" id="3641"/>
    <lineage>
        <taxon>Eukaryota</taxon>
        <taxon>Viridiplantae</taxon>
        <taxon>Streptophyta</taxon>
        <taxon>Embryophyta</taxon>
        <taxon>Tracheophyta</taxon>
        <taxon>Spermatophyta</taxon>
        <taxon>Magnoliopsida</taxon>
        <taxon>eudicotyledons</taxon>
        <taxon>Gunneridae</taxon>
        <taxon>Pentapetalae</taxon>
        <taxon>rosids</taxon>
        <taxon>malvids</taxon>
        <taxon>Malvales</taxon>
        <taxon>Malvaceae</taxon>
        <taxon>Byttnerioideae</taxon>
        <taxon>Theobroma</taxon>
    </lineage>
</organism>
<sequence length="82" mass="9349">MVKDVKSMQNLGEVAPALLISHQKPSSSPRLETIAEEDCGGVRVPKRVFILLPVLLSLSFYVLLYRNRYRFKSILLTTKMNK</sequence>
<protein>
    <submittedName>
        <fullName evidence="2">Uncharacterized protein</fullName>
    </submittedName>
</protein>
<dbReference type="Proteomes" id="UP000026915">
    <property type="component" value="Chromosome 6"/>
</dbReference>
<dbReference type="AlphaFoldDB" id="A0A061GKM8"/>